<feature type="compositionally biased region" description="Basic and acidic residues" evidence="1">
    <location>
        <begin position="7"/>
        <end position="24"/>
    </location>
</feature>
<feature type="region of interest" description="Disordered" evidence="1">
    <location>
        <begin position="1"/>
        <end position="52"/>
    </location>
</feature>
<protein>
    <submittedName>
        <fullName evidence="2">Uncharacterized protein</fullName>
    </submittedName>
</protein>
<organism evidence="2 3">
    <name type="scientific">Pyrrhoderma noxium</name>
    <dbReference type="NCBI Taxonomy" id="2282107"/>
    <lineage>
        <taxon>Eukaryota</taxon>
        <taxon>Fungi</taxon>
        <taxon>Dikarya</taxon>
        <taxon>Basidiomycota</taxon>
        <taxon>Agaricomycotina</taxon>
        <taxon>Agaricomycetes</taxon>
        <taxon>Hymenochaetales</taxon>
        <taxon>Hymenochaetaceae</taxon>
        <taxon>Pyrrhoderma</taxon>
    </lineage>
</organism>
<reference evidence="2 3" key="1">
    <citation type="journal article" date="2017" name="Mol. Ecol.">
        <title>Comparative and population genomic landscape of Phellinus noxius: A hypervariable fungus causing root rot in trees.</title>
        <authorList>
            <person name="Chung C.L."/>
            <person name="Lee T.J."/>
            <person name="Akiba M."/>
            <person name="Lee H.H."/>
            <person name="Kuo T.H."/>
            <person name="Liu D."/>
            <person name="Ke H.M."/>
            <person name="Yokoi T."/>
            <person name="Roa M.B."/>
            <person name="Lu M.J."/>
            <person name="Chang Y.Y."/>
            <person name="Ann P.J."/>
            <person name="Tsai J.N."/>
            <person name="Chen C.Y."/>
            <person name="Tzean S.S."/>
            <person name="Ota Y."/>
            <person name="Hattori T."/>
            <person name="Sahashi N."/>
            <person name="Liou R.F."/>
            <person name="Kikuchi T."/>
            <person name="Tsai I.J."/>
        </authorList>
    </citation>
    <scope>NUCLEOTIDE SEQUENCE [LARGE SCALE GENOMIC DNA]</scope>
    <source>
        <strain evidence="2 3">FFPRI411160</strain>
    </source>
</reference>
<evidence type="ECO:0000313" key="3">
    <source>
        <dbReference type="Proteomes" id="UP000217199"/>
    </source>
</evidence>
<dbReference type="AlphaFoldDB" id="A0A286UPE0"/>
<accession>A0A286UPE0</accession>
<dbReference type="InParanoid" id="A0A286UPE0"/>
<evidence type="ECO:0000256" key="1">
    <source>
        <dbReference type="SAM" id="MobiDB-lite"/>
    </source>
</evidence>
<evidence type="ECO:0000313" key="2">
    <source>
        <dbReference type="EMBL" id="PAV21466.1"/>
    </source>
</evidence>
<gene>
    <name evidence="2" type="ORF">PNOK_0409300</name>
</gene>
<dbReference type="EMBL" id="NBII01000003">
    <property type="protein sequence ID" value="PAV21466.1"/>
    <property type="molecule type" value="Genomic_DNA"/>
</dbReference>
<dbReference type="Proteomes" id="UP000217199">
    <property type="component" value="Unassembled WGS sequence"/>
</dbReference>
<name>A0A286UPE0_9AGAM</name>
<sequence>MLLNGLRTRESKSDIEDGVPERMNEISCSSSSSMGEGEAGKETSSAPEFGDPGAEYAVLNERIDVCELVNEIGTARVSLSQR</sequence>
<proteinExistence type="predicted"/>
<keyword evidence="3" id="KW-1185">Reference proteome</keyword>
<comment type="caution">
    <text evidence="2">The sequence shown here is derived from an EMBL/GenBank/DDBJ whole genome shotgun (WGS) entry which is preliminary data.</text>
</comment>